<feature type="transmembrane region" description="Helical" evidence="8">
    <location>
        <begin position="178"/>
        <end position="198"/>
    </location>
</feature>
<keyword evidence="10" id="KW-1185">Reference proteome</keyword>
<evidence type="ECO:0000256" key="4">
    <source>
        <dbReference type="ARBA" id="ARBA00022692"/>
    </source>
</evidence>
<comment type="similarity">
    <text evidence="7">Belongs to the glycosyltransferase 87 family.</text>
</comment>
<evidence type="ECO:0000313" key="9">
    <source>
        <dbReference type="EMBL" id="GGJ72066.1"/>
    </source>
</evidence>
<feature type="transmembrane region" description="Helical" evidence="8">
    <location>
        <begin position="240"/>
        <end position="260"/>
    </location>
</feature>
<accession>A0ABQ2DWT5</accession>
<proteinExistence type="inferred from homology"/>
<evidence type="ECO:0000256" key="6">
    <source>
        <dbReference type="ARBA" id="ARBA00023136"/>
    </source>
</evidence>
<name>A0ABQ2DWT5_9MICC</name>
<evidence type="ECO:0000256" key="8">
    <source>
        <dbReference type="SAM" id="Phobius"/>
    </source>
</evidence>
<evidence type="ECO:0000256" key="7">
    <source>
        <dbReference type="ARBA" id="ARBA00024033"/>
    </source>
</evidence>
<organism evidence="9 10">
    <name type="scientific">Glutamicibacter ardleyensis</name>
    <dbReference type="NCBI Taxonomy" id="225894"/>
    <lineage>
        <taxon>Bacteria</taxon>
        <taxon>Bacillati</taxon>
        <taxon>Actinomycetota</taxon>
        <taxon>Actinomycetes</taxon>
        <taxon>Micrococcales</taxon>
        <taxon>Micrococcaceae</taxon>
        <taxon>Glutamicibacter</taxon>
    </lineage>
</organism>
<gene>
    <name evidence="9" type="ORF">GCM10007173_33790</name>
</gene>
<dbReference type="RefSeq" id="WP_188687259.1">
    <property type="nucleotide sequence ID" value="NZ_BMKX01000011.1"/>
</dbReference>
<keyword evidence="5 8" id="KW-1133">Transmembrane helix</keyword>
<dbReference type="InterPro" id="IPR018584">
    <property type="entry name" value="GT87"/>
</dbReference>
<feature type="transmembrane region" description="Helical" evidence="8">
    <location>
        <begin position="344"/>
        <end position="368"/>
    </location>
</feature>
<keyword evidence="2" id="KW-1003">Cell membrane</keyword>
<feature type="transmembrane region" description="Helical" evidence="8">
    <location>
        <begin position="69"/>
        <end position="87"/>
    </location>
</feature>
<keyword evidence="6 8" id="KW-0472">Membrane</keyword>
<evidence type="ECO:0000256" key="2">
    <source>
        <dbReference type="ARBA" id="ARBA00022475"/>
    </source>
</evidence>
<dbReference type="Pfam" id="PF09594">
    <property type="entry name" value="GT87"/>
    <property type="match status" value="1"/>
</dbReference>
<evidence type="ECO:0000256" key="5">
    <source>
        <dbReference type="ARBA" id="ARBA00022989"/>
    </source>
</evidence>
<comment type="subcellular location">
    <subcellularLocation>
        <location evidence="1">Cell membrane</location>
        <topology evidence="1">Multi-pass membrane protein</topology>
    </subcellularLocation>
</comment>
<evidence type="ECO:0000313" key="10">
    <source>
        <dbReference type="Proteomes" id="UP000606115"/>
    </source>
</evidence>
<evidence type="ECO:0000256" key="3">
    <source>
        <dbReference type="ARBA" id="ARBA00022679"/>
    </source>
</evidence>
<feature type="transmembrane region" description="Helical" evidence="8">
    <location>
        <begin position="124"/>
        <end position="142"/>
    </location>
</feature>
<comment type="caution">
    <text evidence="9">The sequence shown here is derived from an EMBL/GenBank/DDBJ whole genome shotgun (WGS) entry which is preliminary data.</text>
</comment>
<reference evidence="10" key="1">
    <citation type="journal article" date="2019" name="Int. J. Syst. Evol. Microbiol.">
        <title>The Global Catalogue of Microorganisms (GCM) 10K type strain sequencing project: providing services to taxonomists for standard genome sequencing and annotation.</title>
        <authorList>
            <consortium name="The Broad Institute Genomics Platform"/>
            <consortium name="The Broad Institute Genome Sequencing Center for Infectious Disease"/>
            <person name="Wu L."/>
            <person name="Ma J."/>
        </authorList>
    </citation>
    <scope>NUCLEOTIDE SEQUENCE [LARGE SCALE GENOMIC DNA]</scope>
    <source>
        <strain evidence="10">CGMCC 1.3685</strain>
    </source>
</reference>
<dbReference type="GeneID" id="303305711"/>
<feature type="transmembrane region" description="Helical" evidence="8">
    <location>
        <begin position="267"/>
        <end position="283"/>
    </location>
</feature>
<dbReference type="EMBL" id="BMKX01000011">
    <property type="protein sequence ID" value="GGJ72066.1"/>
    <property type="molecule type" value="Genomic_DNA"/>
</dbReference>
<keyword evidence="3" id="KW-0808">Transferase</keyword>
<dbReference type="Proteomes" id="UP000606115">
    <property type="component" value="Unassembled WGS sequence"/>
</dbReference>
<feature type="transmembrane region" description="Helical" evidence="8">
    <location>
        <begin position="148"/>
        <end position="171"/>
    </location>
</feature>
<protein>
    <submittedName>
        <fullName evidence="9">Membrane protein</fullName>
    </submittedName>
</protein>
<evidence type="ECO:0000256" key="1">
    <source>
        <dbReference type="ARBA" id="ARBA00004651"/>
    </source>
</evidence>
<sequence length="385" mass="42144">MVAALVVVLVAIEPTGWDLSVYREGALTLLREPEALYGPFVGPVNSPGLPFTYPTFAAILFLPMAFFPYWVSVTLTMAASITLTFFVAKDLATRVAGKWPALNSVLTPLTLTSLMLMSAPFRDTVWFGQINILILGACYLTFVRYKSLMPFVIAVGICAGIKLTPIAFLILPFAMRKWRAMFVGIATFIGTQLVGLIFQTQNTLDYWLDVVQDPSRVGNVGYIDNVSLQGLLERLNAPSLVWLILALGVGLSFVALLWKLYGHQKPVVLLGIASACPLLVSPVSWSHHWVWLPVITFAWVVVALELKPVLRRTMFGALALSYLILSIGSKQIVAFAGYFPDGELPAWCYVLPAVPVLTQILCLVIALANTKRIVNSKPVSAPTLS</sequence>
<feature type="transmembrane region" description="Helical" evidence="8">
    <location>
        <begin position="318"/>
        <end position="338"/>
    </location>
</feature>
<keyword evidence="4 8" id="KW-0812">Transmembrane</keyword>
<feature type="transmembrane region" description="Helical" evidence="8">
    <location>
        <begin position="289"/>
        <end position="306"/>
    </location>
</feature>